<gene>
    <name evidence="9" type="ORF">FOMPIDRAFT_1164890</name>
</gene>
<dbReference type="AlphaFoldDB" id="S8FAY1"/>
<evidence type="ECO:0000259" key="8">
    <source>
        <dbReference type="PROSITE" id="PS50142"/>
    </source>
</evidence>
<evidence type="ECO:0000256" key="2">
    <source>
        <dbReference type="ARBA" id="ARBA00022759"/>
    </source>
</evidence>
<dbReference type="STRING" id="743788.S8FAY1"/>
<dbReference type="InterPro" id="IPR000999">
    <property type="entry name" value="RNase_III_dom"/>
</dbReference>
<dbReference type="InParanoid" id="S8FAY1"/>
<evidence type="ECO:0000259" key="7">
    <source>
        <dbReference type="PROSITE" id="PS50137"/>
    </source>
</evidence>
<feature type="domain" description="RNase III" evidence="8">
    <location>
        <begin position="44"/>
        <end position="168"/>
    </location>
</feature>
<dbReference type="GO" id="GO:0003723">
    <property type="term" value="F:RNA binding"/>
    <property type="evidence" value="ECO:0007669"/>
    <property type="project" value="UniProtKB-UniRule"/>
</dbReference>
<proteinExistence type="predicted"/>
<accession>S8FAY1</accession>
<dbReference type="HOGENOM" id="CLU_000907_2_0_1"/>
<dbReference type="PANTHER" id="PTHR11207:SF0">
    <property type="entry name" value="RIBONUCLEASE 3"/>
    <property type="match status" value="1"/>
</dbReference>
<dbReference type="PROSITE" id="PS50137">
    <property type="entry name" value="DS_RBD"/>
    <property type="match status" value="1"/>
</dbReference>
<dbReference type="SMART" id="SM00535">
    <property type="entry name" value="RIBOc"/>
    <property type="match status" value="1"/>
</dbReference>
<dbReference type="GO" id="GO:0034475">
    <property type="term" value="P:U4 snRNA 3'-end processing"/>
    <property type="evidence" value="ECO:0007669"/>
    <property type="project" value="TreeGrafter"/>
</dbReference>
<evidence type="ECO:0000256" key="6">
    <source>
        <dbReference type="SAM" id="MobiDB-lite"/>
    </source>
</evidence>
<dbReference type="EMBL" id="KE504162">
    <property type="protein sequence ID" value="EPS98765.1"/>
    <property type="molecule type" value="Genomic_DNA"/>
</dbReference>
<evidence type="ECO:0000256" key="4">
    <source>
        <dbReference type="ARBA" id="ARBA00022884"/>
    </source>
</evidence>
<sequence>MDTLADPPIDPPIILPPPAPTLLGSRKALRPKIGPEGLPTLPEIRSDEIRLQVYTHRSYAARPTHRFEDLPDDPSPDNEKFEHLGDSVLSMVVTELINEVYPHIRVGPSTKIRSLAVGNPTLAYISVHYGLPEDLRMHPAQAITLRHSQNVQADLFEAFVGGFYLDQGLEAVKDWLCPLFRPFIVEAYSEVRVQHCLPPEADLPPVFPTLNASPPMSSRYAANMGHLSLFNQQLQQQGKHIEWVFSDSAGQGTRTTPIWVVRAMVDERCIGSGRGSTKKAAKNEAAKEGLRHMGIIVSPPSAQMTGSASSL</sequence>
<dbReference type="InterPro" id="IPR014720">
    <property type="entry name" value="dsRBD_dom"/>
</dbReference>
<feature type="region of interest" description="Disordered" evidence="6">
    <location>
        <begin position="1"/>
        <end position="41"/>
    </location>
</feature>
<keyword evidence="1" id="KW-0540">Nuclease</keyword>
<protein>
    <recommendedName>
        <fullName evidence="11">RNase III domain-containing protein</fullName>
    </recommendedName>
</protein>
<evidence type="ECO:0000256" key="5">
    <source>
        <dbReference type="PROSITE-ProRule" id="PRU00266"/>
    </source>
</evidence>
<dbReference type="GO" id="GO:0006364">
    <property type="term" value="P:rRNA processing"/>
    <property type="evidence" value="ECO:0007669"/>
    <property type="project" value="TreeGrafter"/>
</dbReference>
<dbReference type="SUPFAM" id="SSF69065">
    <property type="entry name" value="RNase III domain-like"/>
    <property type="match status" value="1"/>
</dbReference>
<dbReference type="Proteomes" id="UP000015241">
    <property type="component" value="Unassembled WGS sequence"/>
</dbReference>
<dbReference type="Gene3D" id="3.30.160.20">
    <property type="match status" value="1"/>
</dbReference>
<feature type="compositionally biased region" description="Pro residues" evidence="6">
    <location>
        <begin position="8"/>
        <end position="20"/>
    </location>
</feature>
<evidence type="ECO:0000313" key="9">
    <source>
        <dbReference type="EMBL" id="EPS98765.1"/>
    </source>
</evidence>
<dbReference type="Pfam" id="PF00035">
    <property type="entry name" value="dsrm"/>
    <property type="match status" value="1"/>
</dbReference>
<dbReference type="eggNOG" id="KOG1817">
    <property type="taxonomic scope" value="Eukaryota"/>
</dbReference>
<dbReference type="GO" id="GO:0005654">
    <property type="term" value="C:nucleoplasm"/>
    <property type="evidence" value="ECO:0007669"/>
    <property type="project" value="TreeGrafter"/>
</dbReference>
<dbReference type="Gene3D" id="1.10.1520.10">
    <property type="entry name" value="Ribonuclease III domain"/>
    <property type="match status" value="1"/>
</dbReference>
<dbReference type="Pfam" id="PF14622">
    <property type="entry name" value="Ribonucleas_3_3"/>
    <property type="match status" value="1"/>
</dbReference>
<dbReference type="OrthoDB" id="2392202at2759"/>
<evidence type="ECO:0000256" key="3">
    <source>
        <dbReference type="ARBA" id="ARBA00022801"/>
    </source>
</evidence>
<evidence type="ECO:0000313" key="10">
    <source>
        <dbReference type="Proteomes" id="UP000015241"/>
    </source>
</evidence>
<dbReference type="PANTHER" id="PTHR11207">
    <property type="entry name" value="RIBONUCLEASE III"/>
    <property type="match status" value="1"/>
</dbReference>
<feature type="domain" description="DRBM" evidence="7">
    <location>
        <begin position="225"/>
        <end position="295"/>
    </location>
</feature>
<dbReference type="SUPFAM" id="SSF54768">
    <property type="entry name" value="dsRNA-binding domain-like"/>
    <property type="match status" value="1"/>
</dbReference>
<dbReference type="PROSITE" id="PS50142">
    <property type="entry name" value="RNASE_3_2"/>
    <property type="match status" value="1"/>
</dbReference>
<keyword evidence="10" id="KW-1185">Reference proteome</keyword>
<keyword evidence="4 5" id="KW-0694">RNA-binding</keyword>
<dbReference type="CDD" id="cd00593">
    <property type="entry name" value="RIBOc"/>
    <property type="match status" value="1"/>
</dbReference>
<dbReference type="GO" id="GO:0006369">
    <property type="term" value="P:termination of RNA polymerase II transcription"/>
    <property type="evidence" value="ECO:0007669"/>
    <property type="project" value="TreeGrafter"/>
</dbReference>
<keyword evidence="2" id="KW-0255">Endonuclease</keyword>
<organism evidence="9 10">
    <name type="scientific">Fomitopsis schrenkii</name>
    <name type="common">Brown rot fungus</name>
    <dbReference type="NCBI Taxonomy" id="2126942"/>
    <lineage>
        <taxon>Eukaryota</taxon>
        <taxon>Fungi</taxon>
        <taxon>Dikarya</taxon>
        <taxon>Basidiomycota</taxon>
        <taxon>Agaricomycotina</taxon>
        <taxon>Agaricomycetes</taxon>
        <taxon>Polyporales</taxon>
        <taxon>Fomitopsis</taxon>
    </lineage>
</organism>
<reference evidence="9 10" key="1">
    <citation type="journal article" date="2012" name="Science">
        <title>The Paleozoic origin of enzymatic lignin decomposition reconstructed from 31 fungal genomes.</title>
        <authorList>
            <person name="Floudas D."/>
            <person name="Binder M."/>
            <person name="Riley R."/>
            <person name="Barry K."/>
            <person name="Blanchette R.A."/>
            <person name="Henrissat B."/>
            <person name="Martinez A.T."/>
            <person name="Otillar R."/>
            <person name="Spatafora J.W."/>
            <person name="Yadav J.S."/>
            <person name="Aerts A."/>
            <person name="Benoit I."/>
            <person name="Boyd A."/>
            <person name="Carlson A."/>
            <person name="Copeland A."/>
            <person name="Coutinho P.M."/>
            <person name="de Vries R.P."/>
            <person name="Ferreira P."/>
            <person name="Findley K."/>
            <person name="Foster B."/>
            <person name="Gaskell J."/>
            <person name="Glotzer D."/>
            <person name="Gorecki P."/>
            <person name="Heitman J."/>
            <person name="Hesse C."/>
            <person name="Hori C."/>
            <person name="Igarashi K."/>
            <person name="Jurgens J.A."/>
            <person name="Kallen N."/>
            <person name="Kersten P."/>
            <person name="Kohler A."/>
            <person name="Kuees U."/>
            <person name="Kumar T.K.A."/>
            <person name="Kuo A."/>
            <person name="LaButti K."/>
            <person name="Larrondo L.F."/>
            <person name="Lindquist E."/>
            <person name="Ling A."/>
            <person name="Lombard V."/>
            <person name="Lucas S."/>
            <person name="Lundell T."/>
            <person name="Martin R."/>
            <person name="McLaughlin D.J."/>
            <person name="Morgenstern I."/>
            <person name="Morin E."/>
            <person name="Murat C."/>
            <person name="Nagy L.G."/>
            <person name="Nolan M."/>
            <person name="Ohm R.A."/>
            <person name="Patyshakuliyeva A."/>
            <person name="Rokas A."/>
            <person name="Ruiz-Duenas F.J."/>
            <person name="Sabat G."/>
            <person name="Salamov A."/>
            <person name="Samejima M."/>
            <person name="Schmutz J."/>
            <person name="Slot J.C."/>
            <person name="St John F."/>
            <person name="Stenlid J."/>
            <person name="Sun H."/>
            <person name="Sun S."/>
            <person name="Syed K."/>
            <person name="Tsang A."/>
            <person name="Wiebenga A."/>
            <person name="Young D."/>
            <person name="Pisabarro A."/>
            <person name="Eastwood D.C."/>
            <person name="Martin F."/>
            <person name="Cullen D."/>
            <person name="Grigoriev I.V."/>
            <person name="Hibbett D.S."/>
        </authorList>
    </citation>
    <scope>NUCLEOTIDE SEQUENCE</scope>
    <source>
        <strain evidence="10">FP-58527</strain>
    </source>
</reference>
<dbReference type="InterPro" id="IPR036389">
    <property type="entry name" value="RNase_III_sf"/>
</dbReference>
<keyword evidence="3" id="KW-0378">Hydrolase</keyword>
<dbReference type="GO" id="GO:0004525">
    <property type="term" value="F:ribonuclease III activity"/>
    <property type="evidence" value="ECO:0007669"/>
    <property type="project" value="InterPro"/>
</dbReference>
<name>S8FAY1_FOMSC</name>
<evidence type="ECO:0008006" key="11">
    <source>
        <dbReference type="Google" id="ProtNLM"/>
    </source>
</evidence>
<evidence type="ECO:0000256" key="1">
    <source>
        <dbReference type="ARBA" id="ARBA00022722"/>
    </source>
</evidence>